<evidence type="ECO:0000313" key="16">
    <source>
        <dbReference type="Proteomes" id="UP000243136"/>
    </source>
</evidence>
<keyword evidence="7 12" id="KW-0862">Zinc</keyword>
<dbReference type="Pfam" id="PF00270">
    <property type="entry name" value="DEAD"/>
    <property type="match status" value="1"/>
</dbReference>
<evidence type="ECO:0000256" key="1">
    <source>
        <dbReference type="ARBA" id="ARBA00022515"/>
    </source>
</evidence>
<dbReference type="PROSITE" id="PS51194">
    <property type="entry name" value="HELICASE_CTER"/>
    <property type="match status" value="1"/>
</dbReference>
<dbReference type="CDD" id="cd17929">
    <property type="entry name" value="DEXHc_priA"/>
    <property type="match status" value="1"/>
</dbReference>
<dbReference type="GO" id="GO:1990077">
    <property type="term" value="C:primosome complex"/>
    <property type="evidence" value="ECO:0007669"/>
    <property type="project" value="UniProtKB-UniRule"/>
</dbReference>
<evidence type="ECO:0000259" key="13">
    <source>
        <dbReference type="PROSITE" id="PS51192"/>
    </source>
</evidence>
<feature type="binding site" evidence="12">
    <location>
        <position position="561"/>
    </location>
    <ligand>
        <name>Zn(2+)</name>
        <dbReference type="ChEBI" id="CHEBI:29105"/>
        <label>1</label>
    </ligand>
</feature>
<feature type="domain" description="Helicase ATP-binding" evidence="13">
    <location>
        <begin position="289"/>
        <end position="458"/>
    </location>
</feature>
<reference evidence="16" key="1">
    <citation type="submission" date="2017-06" db="EMBL/GenBank/DDBJ databases">
        <title>Capnocytophaga spp. assemblies.</title>
        <authorList>
            <person name="Gulvik C.A."/>
        </authorList>
    </citation>
    <scope>NUCLEOTIDE SEQUENCE [LARGE SCALE GENOMIC DNA]</scope>
    <source>
        <strain evidence="16">H5594</strain>
    </source>
</reference>
<dbReference type="GO" id="GO:0006302">
    <property type="term" value="P:double-strand break repair"/>
    <property type="evidence" value="ECO:0007669"/>
    <property type="project" value="InterPro"/>
</dbReference>
<keyword evidence="2 12" id="KW-0235">DNA replication</keyword>
<feature type="domain" description="Helicase C-terminal" evidence="14">
    <location>
        <begin position="556"/>
        <end position="710"/>
    </location>
</feature>
<dbReference type="GO" id="GO:0016887">
    <property type="term" value="F:ATP hydrolysis activity"/>
    <property type="evidence" value="ECO:0007669"/>
    <property type="project" value="RHEA"/>
</dbReference>
<keyword evidence="10 12" id="KW-0413">Isomerase</keyword>
<dbReference type="InterPro" id="IPR011545">
    <property type="entry name" value="DEAD/DEAH_box_helicase_dom"/>
</dbReference>
<accession>A0A250G4L2</accession>
<feature type="binding site" evidence="12">
    <location>
        <position position="533"/>
    </location>
    <ligand>
        <name>Zn(2+)</name>
        <dbReference type="ChEBI" id="CHEBI:29105"/>
        <label>2</label>
    </ligand>
</feature>
<dbReference type="FunFam" id="3.40.50.300:FF:000489">
    <property type="entry name" value="Primosome assembly protein PriA"/>
    <property type="match status" value="1"/>
</dbReference>
<feature type="binding site" evidence="12">
    <location>
        <position position="548"/>
    </location>
    <ligand>
        <name>Zn(2+)</name>
        <dbReference type="ChEBI" id="CHEBI:29105"/>
        <label>2</label>
    </ligand>
</feature>
<dbReference type="RefSeq" id="WP_095916734.1">
    <property type="nucleotide sequence ID" value="NZ_CP022388.1"/>
</dbReference>
<evidence type="ECO:0000256" key="10">
    <source>
        <dbReference type="ARBA" id="ARBA00023235"/>
    </source>
</evidence>
<feature type="binding site" evidence="12">
    <location>
        <position position="530"/>
    </location>
    <ligand>
        <name>Zn(2+)</name>
        <dbReference type="ChEBI" id="CHEBI:29105"/>
        <label>2</label>
    </ligand>
</feature>
<feature type="binding site" evidence="12">
    <location>
        <position position="551"/>
    </location>
    <ligand>
        <name>Zn(2+)</name>
        <dbReference type="ChEBI" id="CHEBI:29105"/>
        <label>2</label>
    </ligand>
</feature>
<dbReference type="CDD" id="cd18804">
    <property type="entry name" value="SF2_C_priA"/>
    <property type="match status" value="1"/>
</dbReference>
<dbReference type="HAMAP" id="MF_00983">
    <property type="entry name" value="PriA"/>
    <property type="match status" value="1"/>
</dbReference>
<keyword evidence="4 12" id="KW-0547">Nucleotide-binding</keyword>
<comment type="cofactor">
    <cofactor evidence="12">
        <name>Zn(2+)</name>
        <dbReference type="ChEBI" id="CHEBI:29105"/>
    </cofactor>
    <text evidence="12">Binds 2 zinc ions per subunit.</text>
</comment>
<dbReference type="GO" id="GO:0005524">
    <property type="term" value="F:ATP binding"/>
    <property type="evidence" value="ECO:0007669"/>
    <property type="project" value="UniProtKB-UniRule"/>
</dbReference>
<dbReference type="FunFam" id="3.40.1440.60:FF:000001">
    <property type="entry name" value="Primosomal protein N"/>
    <property type="match status" value="1"/>
</dbReference>
<dbReference type="Pfam" id="PF17764">
    <property type="entry name" value="PriA_3primeBD"/>
    <property type="match status" value="1"/>
</dbReference>
<dbReference type="GO" id="GO:0043138">
    <property type="term" value="F:3'-5' DNA helicase activity"/>
    <property type="evidence" value="ECO:0007669"/>
    <property type="project" value="UniProtKB-EC"/>
</dbReference>
<keyword evidence="8 12" id="KW-0067">ATP-binding</keyword>
<evidence type="ECO:0000256" key="7">
    <source>
        <dbReference type="ARBA" id="ARBA00022833"/>
    </source>
</evidence>
<evidence type="ECO:0000256" key="4">
    <source>
        <dbReference type="ARBA" id="ARBA00022741"/>
    </source>
</evidence>
<name>A0A250G4L2_9FLAO</name>
<evidence type="ECO:0000313" key="15">
    <source>
        <dbReference type="EMBL" id="ATA91127.1"/>
    </source>
</evidence>
<dbReference type="PROSITE" id="PS51192">
    <property type="entry name" value="HELICASE_ATP_BIND_1"/>
    <property type="match status" value="1"/>
</dbReference>
<keyword evidence="6 12" id="KW-0347">Helicase</keyword>
<proteinExistence type="inferred from homology"/>
<protein>
    <recommendedName>
        <fullName evidence="12">Replication restart protein PriA</fullName>
    </recommendedName>
    <alternativeName>
        <fullName evidence="12">ATP-dependent DNA helicase PriA</fullName>
        <ecNumber evidence="12">5.6.2.4</ecNumber>
    </alternativeName>
    <alternativeName>
        <fullName evidence="12">DNA 3'-5' helicase PriA</fullName>
    </alternativeName>
</protein>
<dbReference type="InterPro" id="IPR001650">
    <property type="entry name" value="Helicase_C-like"/>
</dbReference>
<dbReference type="AlphaFoldDB" id="A0A250G4L2"/>
<feature type="binding site" evidence="12">
    <location>
        <position position="521"/>
    </location>
    <ligand>
        <name>Zn(2+)</name>
        <dbReference type="ChEBI" id="CHEBI:29105"/>
        <label>1</label>
    </ligand>
</feature>
<dbReference type="SMART" id="SM00490">
    <property type="entry name" value="HELICc"/>
    <property type="match status" value="1"/>
</dbReference>
<dbReference type="InterPro" id="IPR027417">
    <property type="entry name" value="P-loop_NTPase"/>
</dbReference>
<dbReference type="InterPro" id="IPR014001">
    <property type="entry name" value="Helicase_ATP-bd"/>
</dbReference>
<comment type="catalytic activity">
    <reaction evidence="11 12">
        <text>ATP + H2O = ADP + phosphate + H(+)</text>
        <dbReference type="Rhea" id="RHEA:13065"/>
        <dbReference type="ChEBI" id="CHEBI:15377"/>
        <dbReference type="ChEBI" id="CHEBI:15378"/>
        <dbReference type="ChEBI" id="CHEBI:30616"/>
        <dbReference type="ChEBI" id="CHEBI:43474"/>
        <dbReference type="ChEBI" id="CHEBI:456216"/>
        <dbReference type="EC" id="5.6.2.4"/>
    </reaction>
</comment>
<comment type="similarity">
    <text evidence="12">Belongs to the helicase family. PriA subfamily.</text>
</comment>
<dbReference type="Gene3D" id="3.40.50.300">
    <property type="entry name" value="P-loop containing nucleotide triphosphate hydrolases"/>
    <property type="match status" value="2"/>
</dbReference>
<dbReference type="Proteomes" id="UP000243136">
    <property type="component" value="Chromosome"/>
</dbReference>
<dbReference type="Gene3D" id="3.40.1440.60">
    <property type="entry name" value="PriA, 3(prime) DNA-binding domain"/>
    <property type="match status" value="1"/>
</dbReference>
<evidence type="ECO:0000256" key="9">
    <source>
        <dbReference type="ARBA" id="ARBA00023125"/>
    </source>
</evidence>
<dbReference type="InterPro" id="IPR005259">
    <property type="entry name" value="PriA"/>
</dbReference>
<evidence type="ECO:0000256" key="3">
    <source>
        <dbReference type="ARBA" id="ARBA00022723"/>
    </source>
</evidence>
<dbReference type="EMBL" id="CP022388">
    <property type="protein sequence ID" value="ATA91127.1"/>
    <property type="molecule type" value="Genomic_DNA"/>
</dbReference>
<evidence type="ECO:0000256" key="2">
    <source>
        <dbReference type="ARBA" id="ARBA00022705"/>
    </source>
</evidence>
<dbReference type="InterPro" id="IPR041222">
    <property type="entry name" value="PriA_3primeBD"/>
</dbReference>
<dbReference type="SMART" id="SM00487">
    <property type="entry name" value="DEXDc"/>
    <property type="match status" value="1"/>
</dbReference>
<organism evidence="15 16">
    <name type="scientific">Capnocytophaga canimorsus</name>
    <dbReference type="NCBI Taxonomy" id="28188"/>
    <lineage>
        <taxon>Bacteria</taxon>
        <taxon>Pseudomonadati</taxon>
        <taxon>Bacteroidota</taxon>
        <taxon>Flavobacteriia</taxon>
        <taxon>Flavobacteriales</taxon>
        <taxon>Flavobacteriaceae</taxon>
        <taxon>Capnocytophaga</taxon>
    </lineage>
</organism>
<evidence type="ECO:0000256" key="6">
    <source>
        <dbReference type="ARBA" id="ARBA00022806"/>
    </source>
</evidence>
<dbReference type="GO" id="GO:0006269">
    <property type="term" value="P:DNA replication, synthesis of primer"/>
    <property type="evidence" value="ECO:0007669"/>
    <property type="project" value="UniProtKB-KW"/>
</dbReference>
<dbReference type="EC" id="5.6.2.4" evidence="12"/>
<sequence>MSFFVDVILPIPLSKLFTYSVNEHEAHFLKPGMRVAVSFGKTKIYAALVFRIHNEQPTYQTKDIEYILDELPIVTSTQLAHWQWIADYYMCSLGEVYKAALPNAFLLESETIVEIAQKDLSTTQFSDEEYLVYEALNFKTSLKGQEITKILNKKKVLYVLKSLLEKNAIKISEKIFEKYVPKRIKYVRLAEKYQEENGLKQALDLLKNAPKQKQLILAYFNRNGREKTPIKSEELLEISKVSASVLKMAVEKGIFEEYYLQKDRFEFEGEIINQKELTEIQGKTLLEIEQKFAEKQIVLLHGVTASGKTEIYVKLIEQVINQGKQVLYLLPEIAISTQLVSRLQRYFGDKIGVYHSKYSVNERVEVWNNVLHNSQKMKVILGVRSAVFLPFSDLGLIIVDEEHDASFRQIDPAPRFQARDTATILAKLHQCQLLLGSATPSIESLHNVANQKYGYVSLNQRYASFQPPEIVLVDMKDKLRRKRIKGHFSDDLIQEMEQTLSKGKQVLLFQNRRGYAPVIQCKSCGTIPQCPNCDVSLTYHQGRNQLRCHYCGYAIAKSEICIACSSTDLITKGVGTEQIAQELLSLFPKITIDRMDQDTTQGKYGFQKILSDFEQQQTQILVGTQMITKGLDFSNVGLVGVINADMLIHTPDFRAHERSFQILMQVSGRAGRSAERGRVLIQTYNPNHIVLQQVLNHDFKGMYQTQTDERNEFAYPPFVRLIKITFKHTDFNKVNEGADWFAKALRNGFANQTDLQVLGPEFPLVSRIRNEYIKDILVKIPLHLSFSKIKAFIIRTEKTFLAIAQFRSVRVIFHVD</sequence>
<dbReference type="PANTHER" id="PTHR30580">
    <property type="entry name" value="PRIMOSOMAL PROTEIN N"/>
    <property type="match status" value="1"/>
</dbReference>
<feature type="binding site" evidence="12">
    <location>
        <position position="524"/>
    </location>
    <ligand>
        <name>Zn(2+)</name>
        <dbReference type="ChEBI" id="CHEBI:29105"/>
        <label>1</label>
    </ligand>
</feature>
<dbReference type="SUPFAM" id="SSF52540">
    <property type="entry name" value="P-loop containing nucleoside triphosphate hydrolases"/>
    <property type="match status" value="1"/>
</dbReference>
<dbReference type="InterPro" id="IPR040498">
    <property type="entry name" value="PriA_CRR"/>
</dbReference>
<dbReference type="Pfam" id="PF18319">
    <property type="entry name" value="Zn_ribbon_PriA"/>
    <property type="match status" value="1"/>
</dbReference>
<keyword evidence="5 12" id="KW-0378">Hydrolase</keyword>
<keyword evidence="9 12" id="KW-0238">DNA-binding</keyword>
<dbReference type="Pfam" id="PF18074">
    <property type="entry name" value="PriA_C"/>
    <property type="match status" value="1"/>
</dbReference>
<evidence type="ECO:0000256" key="12">
    <source>
        <dbReference type="HAMAP-Rule" id="MF_00983"/>
    </source>
</evidence>
<dbReference type="NCBIfam" id="TIGR00595">
    <property type="entry name" value="priA"/>
    <property type="match status" value="1"/>
</dbReference>
<dbReference type="InterPro" id="IPR041236">
    <property type="entry name" value="PriA_C"/>
</dbReference>
<evidence type="ECO:0000256" key="8">
    <source>
        <dbReference type="ARBA" id="ARBA00022840"/>
    </source>
</evidence>
<comment type="subunit">
    <text evidence="12">Component of the replication restart primosome.</text>
</comment>
<dbReference type="GO" id="GO:0008270">
    <property type="term" value="F:zinc ion binding"/>
    <property type="evidence" value="ECO:0007669"/>
    <property type="project" value="UniProtKB-UniRule"/>
</dbReference>
<evidence type="ECO:0000256" key="5">
    <source>
        <dbReference type="ARBA" id="ARBA00022801"/>
    </source>
</evidence>
<dbReference type="GO" id="GO:0006270">
    <property type="term" value="P:DNA replication initiation"/>
    <property type="evidence" value="ECO:0007669"/>
    <property type="project" value="TreeGrafter"/>
</dbReference>
<gene>
    <name evidence="12 15" type="primary">priA</name>
    <name evidence="15" type="ORF">CGC56_02475</name>
</gene>
<dbReference type="Pfam" id="PF00271">
    <property type="entry name" value="Helicase_C"/>
    <property type="match status" value="1"/>
</dbReference>
<comment type="catalytic activity">
    <reaction evidence="12">
        <text>Couples ATP hydrolysis with the unwinding of duplex DNA by translocating in the 3'-5' direction.</text>
        <dbReference type="EC" id="5.6.2.4"/>
    </reaction>
</comment>
<evidence type="ECO:0000259" key="14">
    <source>
        <dbReference type="PROSITE" id="PS51194"/>
    </source>
</evidence>
<comment type="function">
    <text evidence="12">Initiates the restart of stalled replication forks, which reloads the replicative helicase on sites other than the origin of replication. Recognizes and binds to abandoned replication forks and remodels them to uncover a helicase loading site. Promotes assembly of the primosome at these replication forks.</text>
</comment>
<keyword evidence="1 12" id="KW-0639">Primosome</keyword>
<keyword evidence="3 12" id="KW-0479">Metal-binding</keyword>
<dbReference type="PANTHER" id="PTHR30580:SF0">
    <property type="entry name" value="PRIMOSOMAL PROTEIN N"/>
    <property type="match status" value="1"/>
</dbReference>
<feature type="binding site" evidence="12">
    <location>
        <position position="564"/>
    </location>
    <ligand>
        <name>Zn(2+)</name>
        <dbReference type="ChEBI" id="CHEBI:29105"/>
        <label>1</label>
    </ligand>
</feature>
<dbReference type="InterPro" id="IPR042115">
    <property type="entry name" value="PriA_3primeBD_sf"/>
</dbReference>
<dbReference type="GO" id="GO:0006310">
    <property type="term" value="P:DNA recombination"/>
    <property type="evidence" value="ECO:0007669"/>
    <property type="project" value="InterPro"/>
</dbReference>
<dbReference type="GO" id="GO:0003677">
    <property type="term" value="F:DNA binding"/>
    <property type="evidence" value="ECO:0007669"/>
    <property type="project" value="UniProtKB-UniRule"/>
</dbReference>
<evidence type="ECO:0000256" key="11">
    <source>
        <dbReference type="ARBA" id="ARBA00048988"/>
    </source>
</evidence>